<dbReference type="HOGENOM" id="CLU_1147325_0_0_1"/>
<gene>
    <name evidence="1" type="ORF">JL09_g1581</name>
</gene>
<evidence type="ECO:0000313" key="2">
    <source>
        <dbReference type="Proteomes" id="UP000029867"/>
    </source>
</evidence>
<dbReference type="Proteomes" id="UP000029867">
    <property type="component" value="Unassembled WGS sequence"/>
</dbReference>
<dbReference type="EMBL" id="JQFK01000010">
    <property type="protein sequence ID" value="KGK39354.1"/>
    <property type="molecule type" value="Genomic_DNA"/>
</dbReference>
<name>A0A099P513_PICKU</name>
<comment type="caution">
    <text evidence="1">The sequence shown here is derived from an EMBL/GenBank/DDBJ whole genome shotgun (WGS) entry which is preliminary data.</text>
</comment>
<protein>
    <submittedName>
        <fullName evidence="1">Uncharacterized protein</fullName>
    </submittedName>
</protein>
<reference evidence="2" key="1">
    <citation type="journal article" date="2014" name="Microb. Cell Fact.">
        <title>Exploiting Issatchenkia orientalis SD108 for succinic acid production.</title>
        <authorList>
            <person name="Xiao H."/>
            <person name="Shao Z."/>
            <person name="Jiang Y."/>
            <person name="Dole S."/>
            <person name="Zhao H."/>
        </authorList>
    </citation>
    <scope>NUCLEOTIDE SEQUENCE [LARGE SCALE GENOMIC DNA]</scope>
    <source>
        <strain evidence="2">SD108</strain>
    </source>
</reference>
<sequence>MLTKPQLQDLVQRRRDVQDLDLEWYLKQKNEILELIIELKNGNRDVLNDERISELEKNIQLGKKKTELGLELELKKYHMTLKEVENYDNQIRSILTEYIISAVAKYKQLNEKIDYAKKVLESRERLNNIITEYFSKTKIISLSLRELKELFEKESTELDMILESGRLVKEDKNEALNNIYEFKFSKNSSFTLSTTELSSKIKEQIATCNEVSASIEHSRQIWKEATAKLISLLDRIDEEVTL</sequence>
<proteinExistence type="predicted"/>
<accession>A0A099P513</accession>
<evidence type="ECO:0000313" key="1">
    <source>
        <dbReference type="EMBL" id="KGK39354.1"/>
    </source>
</evidence>
<dbReference type="AlphaFoldDB" id="A0A099P513"/>
<dbReference type="VEuPathDB" id="FungiDB:C5L36_0B11530"/>
<organism evidence="1 2">
    <name type="scientific">Pichia kudriavzevii</name>
    <name type="common">Yeast</name>
    <name type="synonym">Issatchenkia orientalis</name>
    <dbReference type="NCBI Taxonomy" id="4909"/>
    <lineage>
        <taxon>Eukaryota</taxon>
        <taxon>Fungi</taxon>
        <taxon>Dikarya</taxon>
        <taxon>Ascomycota</taxon>
        <taxon>Saccharomycotina</taxon>
        <taxon>Pichiomycetes</taxon>
        <taxon>Pichiales</taxon>
        <taxon>Pichiaceae</taxon>
        <taxon>Pichia</taxon>
    </lineage>
</organism>